<accession>A0AAD5WI45</accession>
<comment type="caution">
    <text evidence="1">The sequence shown here is derived from an EMBL/GenBank/DDBJ whole genome shotgun (WGS) entry which is preliminary data.</text>
</comment>
<name>A0AAD5WI45_PARTN</name>
<organism evidence="1 2">
    <name type="scientific">Parelaphostrongylus tenuis</name>
    <name type="common">Meningeal worm</name>
    <dbReference type="NCBI Taxonomy" id="148309"/>
    <lineage>
        <taxon>Eukaryota</taxon>
        <taxon>Metazoa</taxon>
        <taxon>Ecdysozoa</taxon>
        <taxon>Nematoda</taxon>
        <taxon>Chromadorea</taxon>
        <taxon>Rhabditida</taxon>
        <taxon>Rhabditina</taxon>
        <taxon>Rhabditomorpha</taxon>
        <taxon>Strongyloidea</taxon>
        <taxon>Metastrongylidae</taxon>
        <taxon>Parelaphostrongylus</taxon>
    </lineage>
</organism>
<keyword evidence="2" id="KW-1185">Reference proteome</keyword>
<dbReference type="AlphaFoldDB" id="A0AAD5WI45"/>
<evidence type="ECO:0000313" key="2">
    <source>
        <dbReference type="Proteomes" id="UP001196413"/>
    </source>
</evidence>
<reference evidence="1" key="1">
    <citation type="submission" date="2021-06" db="EMBL/GenBank/DDBJ databases">
        <title>Parelaphostrongylus tenuis whole genome reference sequence.</title>
        <authorList>
            <person name="Garwood T.J."/>
            <person name="Larsen P.A."/>
            <person name="Fountain-Jones N.M."/>
            <person name="Garbe J.R."/>
            <person name="Macchietto M.G."/>
            <person name="Kania S.A."/>
            <person name="Gerhold R.W."/>
            <person name="Richards J.E."/>
            <person name="Wolf T.M."/>
        </authorList>
    </citation>
    <scope>NUCLEOTIDE SEQUENCE</scope>
    <source>
        <strain evidence="1">MNPRO001-30</strain>
        <tissue evidence="1">Meninges</tissue>
    </source>
</reference>
<sequence>MRFLLSNNELLVKLCNISPLLLALVCWNFLPLNGCGVTPSTQERIVRFTVMNFTLPVQMVFTTKPRVKMNAPFIQEDQQRAKEVLYDFVKDAINDVIGKEGRKYLLQPYVIEAILKQITVDIEYTPMKCNKVLVDRPPRRPLVYDDKYTENCFVNNGTVVAICRPENKKGCAITPVPGQEPFSKRFGGEEVPDPATNVPSEYLQIHGTLKTTNAFMACWTDLEWRRMFDRVQCFLARSNLRKDFLGVFIDFT</sequence>
<gene>
    <name evidence="1" type="ORF">KIN20_032505</name>
</gene>
<evidence type="ECO:0000313" key="1">
    <source>
        <dbReference type="EMBL" id="KAJ1370715.1"/>
    </source>
</evidence>
<proteinExistence type="predicted"/>
<dbReference type="EMBL" id="JAHQIW010006839">
    <property type="protein sequence ID" value="KAJ1370715.1"/>
    <property type="molecule type" value="Genomic_DNA"/>
</dbReference>
<dbReference type="Proteomes" id="UP001196413">
    <property type="component" value="Unassembled WGS sequence"/>
</dbReference>
<protein>
    <submittedName>
        <fullName evidence="1">Uncharacterized protein</fullName>
    </submittedName>
</protein>